<dbReference type="EMBL" id="QTSX02003096">
    <property type="protein sequence ID" value="KAJ9071850.1"/>
    <property type="molecule type" value="Genomic_DNA"/>
</dbReference>
<evidence type="ECO:0000313" key="1">
    <source>
        <dbReference type="EMBL" id="KAJ9071850.1"/>
    </source>
</evidence>
<evidence type="ECO:0000313" key="2">
    <source>
        <dbReference type="Proteomes" id="UP001165960"/>
    </source>
</evidence>
<organism evidence="1 2">
    <name type="scientific">Entomophthora muscae</name>
    <dbReference type="NCBI Taxonomy" id="34485"/>
    <lineage>
        <taxon>Eukaryota</taxon>
        <taxon>Fungi</taxon>
        <taxon>Fungi incertae sedis</taxon>
        <taxon>Zoopagomycota</taxon>
        <taxon>Entomophthoromycotina</taxon>
        <taxon>Entomophthoromycetes</taxon>
        <taxon>Entomophthorales</taxon>
        <taxon>Entomophthoraceae</taxon>
        <taxon>Entomophthora</taxon>
    </lineage>
</organism>
<gene>
    <name evidence="1" type="ORF">DSO57_1033065</name>
</gene>
<accession>A0ACC2TBH7</accession>
<protein>
    <submittedName>
        <fullName evidence="1">Uncharacterized protein</fullName>
    </submittedName>
</protein>
<dbReference type="Proteomes" id="UP001165960">
    <property type="component" value="Unassembled WGS sequence"/>
</dbReference>
<proteinExistence type="predicted"/>
<name>A0ACC2TBH7_9FUNG</name>
<keyword evidence="2" id="KW-1185">Reference proteome</keyword>
<sequence>MLLSFLFSLMEDPVTYYSFKYQISPNLENDIFSSINQNMIENSSSLETRAQEQVLNPKLEFLWAAGPVNCGTAHLRFSGIEPPQADTEHIDPCSKKRQNKEIIAPNGVLITTPNEGTDLATISFMNLKSMPATNQEQTQERDTGPRPGPMTSTPEQDNQAAKLRFLTNGRTPKLGSICCLWTQVPSSPGPGLPNALMDSPWKILSLEGGTI</sequence>
<comment type="caution">
    <text evidence="1">The sequence shown here is derived from an EMBL/GenBank/DDBJ whole genome shotgun (WGS) entry which is preliminary data.</text>
</comment>
<reference evidence="1" key="1">
    <citation type="submission" date="2022-04" db="EMBL/GenBank/DDBJ databases">
        <title>Genome of the entomopathogenic fungus Entomophthora muscae.</title>
        <authorList>
            <person name="Elya C."/>
            <person name="Lovett B.R."/>
            <person name="Lee E."/>
            <person name="Macias A.M."/>
            <person name="Hajek A.E."/>
            <person name="De Bivort B.L."/>
            <person name="Kasson M.T."/>
            <person name="De Fine Licht H.H."/>
            <person name="Stajich J.E."/>
        </authorList>
    </citation>
    <scope>NUCLEOTIDE SEQUENCE</scope>
    <source>
        <strain evidence="1">Berkeley</strain>
    </source>
</reference>